<dbReference type="InterPro" id="IPR006675">
    <property type="entry name" value="HDIG_dom"/>
</dbReference>
<dbReference type="GO" id="GO:0008081">
    <property type="term" value="F:phosphoric diester hydrolase activity"/>
    <property type="evidence" value="ECO:0007669"/>
    <property type="project" value="UniProtKB-ARBA"/>
</dbReference>
<evidence type="ECO:0000313" key="2">
    <source>
        <dbReference type="EMBL" id="BAV33014.1"/>
    </source>
</evidence>
<dbReference type="CDD" id="cd00077">
    <property type="entry name" value="HDc"/>
    <property type="match status" value="1"/>
</dbReference>
<dbReference type="NCBIfam" id="TIGR00277">
    <property type="entry name" value="HDIG"/>
    <property type="match status" value="1"/>
</dbReference>
<dbReference type="EMBL" id="AP014879">
    <property type="protein sequence ID" value="BAV33014.1"/>
    <property type="molecule type" value="Genomic_DNA"/>
</dbReference>
<evidence type="ECO:0000259" key="1">
    <source>
        <dbReference type="PROSITE" id="PS51832"/>
    </source>
</evidence>
<keyword evidence="3" id="KW-1185">Reference proteome</keyword>
<dbReference type="InParanoid" id="A0A1B4XDX5"/>
<dbReference type="AlphaFoldDB" id="A0A1B4XDX5"/>
<dbReference type="SMART" id="SM00471">
    <property type="entry name" value="HDc"/>
    <property type="match status" value="1"/>
</dbReference>
<feature type="domain" description="HD-GYP" evidence="1">
    <location>
        <begin position="138"/>
        <end position="334"/>
    </location>
</feature>
<dbReference type="Proteomes" id="UP000243180">
    <property type="component" value="Chromosome"/>
</dbReference>
<proteinExistence type="predicted"/>
<dbReference type="InterPro" id="IPR003607">
    <property type="entry name" value="HD/PDEase_dom"/>
</dbReference>
<dbReference type="KEGG" id="slim:SCL_0692"/>
<keyword evidence="2" id="KW-0378">Hydrolase</keyword>
<dbReference type="PANTHER" id="PTHR43155">
    <property type="entry name" value="CYCLIC DI-GMP PHOSPHODIESTERASE PA4108-RELATED"/>
    <property type="match status" value="1"/>
</dbReference>
<protein>
    <submittedName>
        <fullName evidence="2">Phosphohydrolase</fullName>
    </submittedName>
</protein>
<gene>
    <name evidence="2" type="ORF">SCL_0692</name>
</gene>
<name>A0A1B4XDX5_9GAMM</name>
<dbReference type="Pfam" id="PF11871">
    <property type="entry name" value="DUF3391"/>
    <property type="match status" value="1"/>
</dbReference>
<accession>A0A1B4XDX5</accession>
<dbReference type="Pfam" id="PF13487">
    <property type="entry name" value="HD_5"/>
    <property type="match status" value="1"/>
</dbReference>
<reference evidence="2 3" key="1">
    <citation type="submission" date="2015-05" db="EMBL/GenBank/DDBJ databases">
        <title>Complete genome sequence of a sulfur-oxidizing gammaproteobacterium strain HA5.</title>
        <authorList>
            <person name="Miura A."/>
            <person name="Kojima H."/>
            <person name="Fukui M."/>
        </authorList>
    </citation>
    <scope>NUCLEOTIDE SEQUENCE [LARGE SCALE GENOMIC DNA]</scope>
    <source>
        <strain evidence="2 3">HA5</strain>
    </source>
</reference>
<dbReference type="InterPro" id="IPR021812">
    <property type="entry name" value="DUF3391"/>
</dbReference>
<dbReference type="SUPFAM" id="SSF109604">
    <property type="entry name" value="HD-domain/PDEase-like"/>
    <property type="match status" value="1"/>
</dbReference>
<dbReference type="PROSITE" id="PS51832">
    <property type="entry name" value="HD_GYP"/>
    <property type="match status" value="1"/>
</dbReference>
<evidence type="ECO:0000313" key="3">
    <source>
        <dbReference type="Proteomes" id="UP000243180"/>
    </source>
</evidence>
<dbReference type="Gene3D" id="1.10.3210.10">
    <property type="entry name" value="Hypothetical protein af1432"/>
    <property type="match status" value="1"/>
</dbReference>
<dbReference type="PANTHER" id="PTHR43155:SF2">
    <property type="entry name" value="CYCLIC DI-GMP PHOSPHODIESTERASE PA4108"/>
    <property type="match status" value="1"/>
</dbReference>
<sequence>MYVRELDRPWRETSFLFQGFEISSEDEIRELQRFCRHVYIDIPEAYQKPAPRTPAERAVTEELLQHKHVERDLLIKVSSHPLLKPVYHDQTSLEEEIEVASELYREARALVYTLLEDVRLGKNINSLTAKKMVGEMVESVIRNPDALTSFAQLKKKDEYTAQHSMRVCILALSFGRHLGLDRHELNLLGIGALLHDIGKMKVPNEILNKPGALNEYEYTLMQSHVPRGVEILEKSSGIPRPAIEVARCHHERYSGSGYSGGLKGDEIGMFGMIGGIVDCYDAISSDRAYHTGMSAHAALKKMYEWRHRDFHPGMVEQFIQCMGIYPIGSVVELNTGEIGVVVTMNRVRRLKPRVALVLQPDYHPVPGSTTVDLMDYKTRDGRPCEIDRVIEPGLYGINPVNYLPVANAAT</sequence>
<dbReference type="InterPro" id="IPR037522">
    <property type="entry name" value="HD_GYP_dom"/>
</dbReference>
<organism evidence="2 3">
    <name type="scientific">Sulfuricaulis limicola</name>
    <dbReference type="NCBI Taxonomy" id="1620215"/>
    <lineage>
        <taxon>Bacteria</taxon>
        <taxon>Pseudomonadati</taxon>
        <taxon>Pseudomonadota</taxon>
        <taxon>Gammaproteobacteria</taxon>
        <taxon>Acidiferrobacterales</taxon>
        <taxon>Acidiferrobacteraceae</taxon>
        <taxon>Sulfuricaulis</taxon>
    </lineage>
</organism>